<dbReference type="Gene3D" id="3.40.50.1110">
    <property type="entry name" value="SGNH hydrolase"/>
    <property type="match status" value="1"/>
</dbReference>
<reference evidence="3" key="1">
    <citation type="submission" date="2021-01" db="EMBL/GenBank/DDBJ databases">
        <authorList>
            <person name="Corre E."/>
            <person name="Pelletier E."/>
            <person name="Niang G."/>
            <person name="Scheremetjew M."/>
            <person name="Finn R."/>
            <person name="Kale V."/>
            <person name="Holt S."/>
            <person name="Cochrane G."/>
            <person name="Meng A."/>
            <person name="Brown T."/>
            <person name="Cohen L."/>
        </authorList>
    </citation>
    <scope>NUCLEOTIDE SEQUENCE</scope>
    <source>
        <strain evidence="3">Isolate 1302-5</strain>
    </source>
</reference>
<organism evidence="3">
    <name type="scientific">Odontella aurita</name>
    <dbReference type="NCBI Taxonomy" id="265563"/>
    <lineage>
        <taxon>Eukaryota</taxon>
        <taxon>Sar</taxon>
        <taxon>Stramenopiles</taxon>
        <taxon>Ochrophyta</taxon>
        <taxon>Bacillariophyta</taxon>
        <taxon>Mediophyceae</taxon>
        <taxon>Biddulphiophycidae</taxon>
        <taxon>Eupodiscales</taxon>
        <taxon>Odontellaceae</taxon>
        <taxon>Odontella</taxon>
    </lineage>
</organism>
<feature type="chain" id="PRO_5030994019" description="SGNH hydrolase-type esterase domain-containing protein" evidence="2">
    <location>
        <begin position="20"/>
        <end position="318"/>
    </location>
</feature>
<comment type="similarity">
    <text evidence="1">Belongs to the 'GDSL' lipolytic enzyme family.</text>
</comment>
<proteinExistence type="inferred from homology"/>
<dbReference type="GO" id="GO:0016788">
    <property type="term" value="F:hydrolase activity, acting on ester bonds"/>
    <property type="evidence" value="ECO:0007669"/>
    <property type="project" value="InterPro"/>
</dbReference>
<dbReference type="PANTHER" id="PTHR22835:SF659">
    <property type="entry name" value="GDSL LIPASE_ACYLHYDROLASE, PUTATIVE (AFU_ORTHOLOGUE AFUA_2G00510)-RELATED"/>
    <property type="match status" value="1"/>
</dbReference>
<evidence type="ECO:0000256" key="1">
    <source>
        <dbReference type="ARBA" id="ARBA00008668"/>
    </source>
</evidence>
<protein>
    <recommendedName>
        <fullName evidence="4">SGNH hydrolase-type esterase domain-containing protein</fullName>
    </recommendedName>
</protein>
<dbReference type="EMBL" id="HBKQ01009117">
    <property type="protein sequence ID" value="CAE2215035.1"/>
    <property type="molecule type" value="Transcribed_RNA"/>
</dbReference>
<dbReference type="SUPFAM" id="SSF52266">
    <property type="entry name" value="SGNH hydrolase"/>
    <property type="match status" value="1"/>
</dbReference>
<dbReference type="Pfam" id="PF00657">
    <property type="entry name" value="Lipase_GDSL"/>
    <property type="match status" value="1"/>
</dbReference>
<evidence type="ECO:0000256" key="2">
    <source>
        <dbReference type="SAM" id="SignalP"/>
    </source>
</evidence>
<feature type="signal peptide" evidence="2">
    <location>
        <begin position="1"/>
        <end position="19"/>
    </location>
</feature>
<evidence type="ECO:0000313" key="3">
    <source>
        <dbReference type="EMBL" id="CAE2215035.1"/>
    </source>
</evidence>
<keyword evidence="2" id="KW-0732">Signal</keyword>
<dbReference type="PANTHER" id="PTHR22835">
    <property type="entry name" value="ZINC FINGER FYVE DOMAIN CONTAINING PROTEIN"/>
    <property type="match status" value="1"/>
</dbReference>
<dbReference type="AlphaFoldDB" id="A0A7S4MD21"/>
<accession>A0A7S4MD21</accession>
<evidence type="ECO:0008006" key="4">
    <source>
        <dbReference type="Google" id="ProtNLM"/>
    </source>
</evidence>
<dbReference type="InterPro" id="IPR036514">
    <property type="entry name" value="SGNH_hydro_sf"/>
</dbReference>
<sequence length="318" mass="34178">MNLILALLASLVLLQASRAVAKQEEKHVGDSRVLRKKCELPTFRGIYVFGDGLSDIGNIHSIDQKAAPTGRATDGKVAVEYLSQKLGVPLAASMHLVTDHPPGCNFAVRGALSIPADAPPLSPSSADAKEHRLPEQISAFLDRHASKRVPPDALYVVAAGYEDVVGAATAIDGGEIKMYEARRHLGLAASTVAEGVRALIDRGARYVIVAGPPDAGAAPRFADRRSKIPARRAGRLTEDMYDKTESAIEEVECSTGVEVVRVDTFGAVDDVRYDFHTDTFPNSDGHAVLGEIMIKALEKSVCRNGRFPEKNLNACERN</sequence>
<dbReference type="InterPro" id="IPR001087">
    <property type="entry name" value="GDSL"/>
</dbReference>
<name>A0A7S4MD21_9STRA</name>
<gene>
    <name evidence="3" type="ORF">OAUR00152_LOCUS6090</name>
</gene>